<name>A0A6G0WSI2_APHCR</name>
<reference evidence="3 4" key="1">
    <citation type="submission" date="2019-08" db="EMBL/GenBank/DDBJ databases">
        <title>Whole genome of Aphis craccivora.</title>
        <authorList>
            <person name="Voronova N.V."/>
            <person name="Shulinski R.S."/>
            <person name="Bandarenka Y.V."/>
            <person name="Zhorov D.G."/>
            <person name="Warner D."/>
        </authorList>
    </citation>
    <scope>NUCLEOTIDE SEQUENCE [LARGE SCALE GENOMIC DNA]</scope>
    <source>
        <strain evidence="3">180601</strain>
        <tissue evidence="3">Whole Body</tissue>
    </source>
</reference>
<dbReference type="Pfam" id="PF05699">
    <property type="entry name" value="Dimer_Tnp_hAT"/>
    <property type="match status" value="1"/>
</dbReference>
<protein>
    <submittedName>
        <fullName evidence="3">Uncharacterized protein</fullName>
    </submittedName>
</protein>
<dbReference type="AlphaFoldDB" id="A0A6G0WSI2"/>
<feature type="non-terminal residue" evidence="3">
    <location>
        <position position="472"/>
    </location>
</feature>
<gene>
    <name evidence="3" type="ORF">FWK35_00036334</name>
</gene>
<dbReference type="SUPFAM" id="SSF53098">
    <property type="entry name" value="Ribonuclease H-like"/>
    <property type="match status" value="1"/>
</dbReference>
<dbReference type="Proteomes" id="UP000478052">
    <property type="component" value="Unassembled WGS sequence"/>
</dbReference>
<dbReference type="InterPro" id="IPR025398">
    <property type="entry name" value="DUF4371"/>
</dbReference>
<dbReference type="PANTHER" id="PTHR46289">
    <property type="entry name" value="52 KDA REPRESSOR OF THE INHIBITOR OF THE PROTEIN KINASE-LIKE PROTEIN-RELATED"/>
    <property type="match status" value="1"/>
</dbReference>
<dbReference type="InterPro" id="IPR008906">
    <property type="entry name" value="HATC_C_dom"/>
</dbReference>
<sequence>MNNEMAVYSLISPQIQNEIIDAIGIVVEKKLLKEEDFLGFIEITSTTDMAIRDAIKYKLEGIGLSMDNLRGQGYDSGANMAGKNNGVQALISKGQPLALYTHCFSHSLNLCNSKACTISSIENMMGVISIILSFIFASAKHTEKLKSILEADIIDNIESNKHRKTKLKNSVIHVGSPILHQETSSKATFYLNSVINSNFLVSLEVSAVFFAFTVQLSIALQSKQQDLFKALSDVLVIKSALESLRSDADNQFKQIFNDVVTMGKNVNIEIKMPRICKRQTQRVNVISENPEIYFKCSTFIPFLDYLIESMDTRFNQRLTDVMPLEGLIAANLNMYDDENIIKAAKIYDQDLHDDTTSTFRAELFIWRQQWNQNTIPKPNSAVDSLFHCTNLQPNIKILLQIFATLPVTFSTSKRTFSALNRLKNYLRSTMSENRLNALAVANINKKEQFDESKIITEFAKNSPKRMQLSEWT</sequence>
<evidence type="ECO:0000259" key="1">
    <source>
        <dbReference type="Pfam" id="PF05699"/>
    </source>
</evidence>
<feature type="domain" description="DUF4371" evidence="2">
    <location>
        <begin position="25"/>
        <end position="86"/>
    </location>
</feature>
<dbReference type="InterPro" id="IPR052958">
    <property type="entry name" value="IFN-induced_PKR_regulator"/>
</dbReference>
<keyword evidence="4" id="KW-1185">Reference proteome</keyword>
<dbReference type="OrthoDB" id="6624244at2759"/>
<proteinExistence type="predicted"/>
<dbReference type="InterPro" id="IPR012337">
    <property type="entry name" value="RNaseH-like_sf"/>
</dbReference>
<evidence type="ECO:0000313" key="3">
    <source>
        <dbReference type="EMBL" id="KAF0730387.1"/>
    </source>
</evidence>
<feature type="domain" description="HAT C-terminal dimerisation" evidence="1">
    <location>
        <begin position="393"/>
        <end position="445"/>
    </location>
</feature>
<evidence type="ECO:0000259" key="2">
    <source>
        <dbReference type="Pfam" id="PF14291"/>
    </source>
</evidence>
<dbReference type="EMBL" id="VUJU01008464">
    <property type="protein sequence ID" value="KAF0730387.1"/>
    <property type="molecule type" value="Genomic_DNA"/>
</dbReference>
<organism evidence="3 4">
    <name type="scientific">Aphis craccivora</name>
    <name type="common">Cowpea aphid</name>
    <dbReference type="NCBI Taxonomy" id="307492"/>
    <lineage>
        <taxon>Eukaryota</taxon>
        <taxon>Metazoa</taxon>
        <taxon>Ecdysozoa</taxon>
        <taxon>Arthropoda</taxon>
        <taxon>Hexapoda</taxon>
        <taxon>Insecta</taxon>
        <taxon>Pterygota</taxon>
        <taxon>Neoptera</taxon>
        <taxon>Paraneoptera</taxon>
        <taxon>Hemiptera</taxon>
        <taxon>Sternorrhyncha</taxon>
        <taxon>Aphidomorpha</taxon>
        <taxon>Aphidoidea</taxon>
        <taxon>Aphididae</taxon>
        <taxon>Aphidini</taxon>
        <taxon>Aphis</taxon>
        <taxon>Aphis</taxon>
    </lineage>
</organism>
<dbReference type="GO" id="GO:0046983">
    <property type="term" value="F:protein dimerization activity"/>
    <property type="evidence" value="ECO:0007669"/>
    <property type="project" value="InterPro"/>
</dbReference>
<dbReference type="Pfam" id="PF14291">
    <property type="entry name" value="DUF4371"/>
    <property type="match status" value="1"/>
</dbReference>
<dbReference type="PANTHER" id="PTHR46289:SF17">
    <property type="entry name" value="HAT C-TERMINAL DIMERISATION DOMAIN-CONTAINING PROTEIN"/>
    <property type="match status" value="1"/>
</dbReference>
<accession>A0A6G0WSI2</accession>
<comment type="caution">
    <text evidence="3">The sequence shown here is derived from an EMBL/GenBank/DDBJ whole genome shotgun (WGS) entry which is preliminary data.</text>
</comment>
<evidence type="ECO:0000313" key="4">
    <source>
        <dbReference type="Proteomes" id="UP000478052"/>
    </source>
</evidence>